<organism evidence="1 2">
    <name type="scientific">Mycobacterium avium</name>
    <dbReference type="NCBI Taxonomy" id="1764"/>
    <lineage>
        <taxon>Bacteria</taxon>
        <taxon>Bacillati</taxon>
        <taxon>Actinomycetota</taxon>
        <taxon>Actinomycetes</taxon>
        <taxon>Mycobacteriales</taxon>
        <taxon>Mycobacteriaceae</taxon>
        <taxon>Mycobacterium</taxon>
        <taxon>Mycobacterium avium complex (MAC)</taxon>
    </lineage>
</organism>
<accession>A0A2A2ZAZ2</accession>
<sequence>MRIRLMECRLVLQALSGHADMNFDELENDLDVAEGGVQNAHAAASLVHQGAALDARWGADWSRPRAIFARHGAAVRGGATRVLPERSVGDRIERALWQLPPADRMQNFTGPRPQCQSAVRATGAQCVSRAVYLGTGSFGAHCYTHANRHERDQYRMHLDIVAASQSELYEKLSDQRHRIGQEVSERWLQTRADRRRWAEEVGLQPRSADGGGE</sequence>
<gene>
    <name evidence="1" type="ORF">CKJ66_28145</name>
</gene>
<dbReference type="AlphaFoldDB" id="A0A2A2ZAZ2"/>
<reference evidence="1 2" key="1">
    <citation type="submission" date="2017-08" db="EMBL/GenBank/DDBJ databases">
        <title>Phylogenetic analysis of Mycobacterium avium complex whole genomes.</title>
        <authorList>
            <person name="Caverly L.J."/>
            <person name="Spilker T."/>
            <person name="Lipuma J."/>
        </authorList>
    </citation>
    <scope>NUCLEOTIDE SEQUENCE [LARGE SCALE GENOMIC DNA]</scope>
    <source>
        <strain evidence="1 2">FLAC0165</strain>
    </source>
</reference>
<protein>
    <submittedName>
        <fullName evidence="1">Uncharacterized protein</fullName>
    </submittedName>
</protein>
<name>A0A2A2ZAZ2_MYCAV</name>
<dbReference type="EMBL" id="NSFD01000065">
    <property type="protein sequence ID" value="PBA23515.1"/>
    <property type="molecule type" value="Genomic_DNA"/>
</dbReference>
<dbReference type="Proteomes" id="UP000217768">
    <property type="component" value="Unassembled WGS sequence"/>
</dbReference>
<comment type="caution">
    <text evidence="1">The sequence shown here is derived from an EMBL/GenBank/DDBJ whole genome shotgun (WGS) entry which is preliminary data.</text>
</comment>
<evidence type="ECO:0000313" key="2">
    <source>
        <dbReference type="Proteomes" id="UP000217768"/>
    </source>
</evidence>
<evidence type="ECO:0000313" key="1">
    <source>
        <dbReference type="EMBL" id="PBA23515.1"/>
    </source>
</evidence>
<proteinExistence type="predicted"/>